<name>A0A9Q3D1F2_9BASI</name>
<sequence length="104" mass="11838">MLIPFLGTPQTFMHCGPGGEWIEDFQSNPNQALFVEGVLITDHNDPSSSQKTNLVLMFFISYPKILSIIEIFRNQDFKLKIPKEYDCNSHSQCQLFTPTSPAEN</sequence>
<keyword evidence="2" id="KW-1185">Reference proteome</keyword>
<gene>
    <name evidence="1" type="ORF">O181_033530</name>
</gene>
<evidence type="ECO:0000313" key="2">
    <source>
        <dbReference type="Proteomes" id="UP000765509"/>
    </source>
</evidence>
<dbReference type="Proteomes" id="UP000765509">
    <property type="component" value="Unassembled WGS sequence"/>
</dbReference>
<dbReference type="EMBL" id="AVOT02012256">
    <property type="protein sequence ID" value="MBW0493815.1"/>
    <property type="molecule type" value="Genomic_DNA"/>
</dbReference>
<accession>A0A9Q3D1F2</accession>
<proteinExistence type="predicted"/>
<organism evidence="1 2">
    <name type="scientific">Austropuccinia psidii MF-1</name>
    <dbReference type="NCBI Taxonomy" id="1389203"/>
    <lineage>
        <taxon>Eukaryota</taxon>
        <taxon>Fungi</taxon>
        <taxon>Dikarya</taxon>
        <taxon>Basidiomycota</taxon>
        <taxon>Pucciniomycotina</taxon>
        <taxon>Pucciniomycetes</taxon>
        <taxon>Pucciniales</taxon>
        <taxon>Sphaerophragmiaceae</taxon>
        <taxon>Austropuccinia</taxon>
    </lineage>
</organism>
<dbReference type="AlphaFoldDB" id="A0A9Q3D1F2"/>
<evidence type="ECO:0000313" key="1">
    <source>
        <dbReference type="EMBL" id="MBW0493815.1"/>
    </source>
</evidence>
<comment type="caution">
    <text evidence="1">The sequence shown here is derived from an EMBL/GenBank/DDBJ whole genome shotgun (WGS) entry which is preliminary data.</text>
</comment>
<protein>
    <submittedName>
        <fullName evidence="1">Uncharacterized protein</fullName>
    </submittedName>
</protein>
<reference evidence="1" key="1">
    <citation type="submission" date="2021-03" db="EMBL/GenBank/DDBJ databases">
        <title>Draft genome sequence of rust myrtle Austropuccinia psidii MF-1, a brazilian biotype.</title>
        <authorList>
            <person name="Quecine M.C."/>
            <person name="Pachon D.M.R."/>
            <person name="Bonatelli M.L."/>
            <person name="Correr F.H."/>
            <person name="Franceschini L.M."/>
            <person name="Leite T.F."/>
            <person name="Margarido G.R.A."/>
            <person name="Almeida C.A."/>
            <person name="Ferrarezi J.A."/>
            <person name="Labate C.A."/>
        </authorList>
    </citation>
    <scope>NUCLEOTIDE SEQUENCE</scope>
    <source>
        <strain evidence="1">MF-1</strain>
    </source>
</reference>